<keyword evidence="1" id="KW-0812">Transmembrane</keyword>
<comment type="caution">
    <text evidence="2">The sequence shown here is derived from an EMBL/GenBank/DDBJ whole genome shotgun (WGS) entry which is preliminary data.</text>
</comment>
<evidence type="ECO:0008006" key="4">
    <source>
        <dbReference type="Google" id="ProtNLM"/>
    </source>
</evidence>
<sequence>MYLLALALIFLLELAVLVAGGWWGFTLDAGWAARIAAGIGAPVLLAAAWGVFGAQKAAVPLPGPAKLAFQAAWFVTGGLLLLLAGRPVHGAALVGLWLLDRVVLALTAPSD</sequence>
<keyword evidence="3" id="KW-1185">Reference proteome</keyword>
<accession>A0A0D0WV22</accession>
<dbReference type="GeneID" id="301305989"/>
<dbReference type="Proteomes" id="UP000032254">
    <property type="component" value="Unassembled WGS sequence"/>
</dbReference>
<keyword evidence="1" id="KW-1133">Transmembrane helix</keyword>
<evidence type="ECO:0000313" key="2">
    <source>
        <dbReference type="EMBL" id="KIR62876.1"/>
    </source>
</evidence>
<reference evidence="2 3" key="1">
    <citation type="submission" date="2015-01" db="EMBL/GenBank/DDBJ databases">
        <title>Sequencing and annotation of Micromonospora carbonacea strain JXNU-1 genome.</title>
        <authorList>
            <person name="Long Z."/>
            <person name="Huang Y."/>
            <person name="Jiang Y."/>
        </authorList>
    </citation>
    <scope>NUCLEOTIDE SEQUENCE [LARGE SCALE GENOMIC DNA]</scope>
    <source>
        <strain evidence="2 3">JXNU-1</strain>
    </source>
</reference>
<organism evidence="2 3">
    <name type="scientific">Micromonospora haikouensis</name>
    <dbReference type="NCBI Taxonomy" id="686309"/>
    <lineage>
        <taxon>Bacteria</taxon>
        <taxon>Bacillati</taxon>
        <taxon>Actinomycetota</taxon>
        <taxon>Actinomycetes</taxon>
        <taxon>Micromonosporales</taxon>
        <taxon>Micromonosporaceae</taxon>
        <taxon>Micromonospora</taxon>
    </lineage>
</organism>
<evidence type="ECO:0000256" key="1">
    <source>
        <dbReference type="SAM" id="Phobius"/>
    </source>
</evidence>
<name>A0A0D0WV22_9ACTN</name>
<dbReference type="InterPro" id="IPR021214">
    <property type="entry name" value="DUF2568"/>
</dbReference>
<dbReference type="Pfam" id="PF10823">
    <property type="entry name" value="DUF2568"/>
    <property type="match status" value="1"/>
</dbReference>
<dbReference type="OrthoDB" id="4337111at2"/>
<evidence type="ECO:0000313" key="3">
    <source>
        <dbReference type="Proteomes" id="UP000032254"/>
    </source>
</evidence>
<feature type="transmembrane region" description="Helical" evidence="1">
    <location>
        <begin position="64"/>
        <end position="84"/>
    </location>
</feature>
<keyword evidence="1" id="KW-0472">Membrane</keyword>
<gene>
    <name evidence="2" type="ORF">TK50_18225</name>
</gene>
<dbReference type="AlphaFoldDB" id="A0A0D0WV22"/>
<protein>
    <recommendedName>
        <fullName evidence="4">DUF2568 domain-containing protein</fullName>
    </recommendedName>
</protein>
<feature type="transmembrane region" description="Helical" evidence="1">
    <location>
        <begin position="31"/>
        <end position="52"/>
    </location>
</feature>
<dbReference type="EMBL" id="JXSX01000002">
    <property type="protein sequence ID" value="KIR62876.1"/>
    <property type="molecule type" value="Genomic_DNA"/>
</dbReference>
<dbReference type="RefSeq" id="WP_043965302.1">
    <property type="nucleotide sequence ID" value="NZ_JBEZEP010000018.1"/>
</dbReference>
<proteinExistence type="predicted"/>
<dbReference type="PATRIC" id="fig|47853.6.peg.3810"/>